<dbReference type="OrthoDB" id="9805999at2"/>
<dbReference type="PANTHER" id="PTHR30614">
    <property type="entry name" value="MEMBRANE COMPONENT OF AMINO ACID ABC TRANSPORTER"/>
    <property type="match status" value="1"/>
</dbReference>
<dbReference type="Proteomes" id="UP000199300">
    <property type="component" value="Unassembled WGS sequence"/>
</dbReference>
<dbReference type="RefSeq" id="WP_091499177.1">
    <property type="nucleotide sequence ID" value="NZ_FODJ01000010.1"/>
</dbReference>
<evidence type="ECO:0000256" key="5">
    <source>
        <dbReference type="ARBA" id="ARBA00022970"/>
    </source>
</evidence>
<dbReference type="InterPro" id="IPR010065">
    <property type="entry name" value="AA_ABC_transptr_permease_3TM"/>
</dbReference>
<dbReference type="STRING" id="872970.SAMN04488134_11069"/>
<dbReference type="FunFam" id="1.10.3720.10:FF:000033">
    <property type="entry name" value="Polar amino acid ABC transporter permease"/>
    <property type="match status" value="1"/>
</dbReference>
<dbReference type="GO" id="GO:0022857">
    <property type="term" value="F:transmembrane transporter activity"/>
    <property type="evidence" value="ECO:0007669"/>
    <property type="project" value="InterPro"/>
</dbReference>
<comment type="similarity">
    <text evidence="8">Belongs to the binding-protein-dependent transport system permease family.</text>
</comment>
<name>A0A1H8RFH6_9BACI</name>
<dbReference type="InterPro" id="IPR035906">
    <property type="entry name" value="MetI-like_sf"/>
</dbReference>
<dbReference type="NCBIfam" id="TIGR01726">
    <property type="entry name" value="HEQRo_perm_3TM"/>
    <property type="match status" value="1"/>
</dbReference>
<keyword evidence="11" id="KW-1185">Reference proteome</keyword>
<dbReference type="PROSITE" id="PS50928">
    <property type="entry name" value="ABC_TM1"/>
    <property type="match status" value="1"/>
</dbReference>
<keyword evidence="6 8" id="KW-1133">Transmembrane helix</keyword>
<evidence type="ECO:0000313" key="11">
    <source>
        <dbReference type="Proteomes" id="UP000199300"/>
    </source>
</evidence>
<dbReference type="InterPro" id="IPR000515">
    <property type="entry name" value="MetI-like"/>
</dbReference>
<evidence type="ECO:0000256" key="4">
    <source>
        <dbReference type="ARBA" id="ARBA00022692"/>
    </source>
</evidence>
<dbReference type="Pfam" id="PF00528">
    <property type="entry name" value="BPD_transp_1"/>
    <property type="match status" value="1"/>
</dbReference>
<keyword evidence="3" id="KW-1003">Cell membrane</keyword>
<gene>
    <name evidence="10" type="ORF">SAMN04488134_11069</name>
</gene>
<proteinExistence type="inferred from homology"/>
<keyword evidence="4 8" id="KW-0812">Transmembrane</keyword>
<accession>A0A1H8RFH6</accession>
<evidence type="ECO:0000256" key="8">
    <source>
        <dbReference type="RuleBase" id="RU363032"/>
    </source>
</evidence>
<dbReference type="CDD" id="cd06261">
    <property type="entry name" value="TM_PBP2"/>
    <property type="match status" value="1"/>
</dbReference>
<feature type="transmembrane region" description="Helical" evidence="8">
    <location>
        <begin position="58"/>
        <end position="79"/>
    </location>
</feature>
<evidence type="ECO:0000256" key="6">
    <source>
        <dbReference type="ARBA" id="ARBA00022989"/>
    </source>
</evidence>
<dbReference type="Gene3D" id="1.10.3720.10">
    <property type="entry name" value="MetI-like"/>
    <property type="match status" value="1"/>
</dbReference>
<organism evidence="10 11">
    <name type="scientific">Amphibacillus marinus</name>
    <dbReference type="NCBI Taxonomy" id="872970"/>
    <lineage>
        <taxon>Bacteria</taxon>
        <taxon>Bacillati</taxon>
        <taxon>Bacillota</taxon>
        <taxon>Bacilli</taxon>
        <taxon>Bacillales</taxon>
        <taxon>Bacillaceae</taxon>
        <taxon>Amphibacillus</taxon>
    </lineage>
</organism>
<dbReference type="AlphaFoldDB" id="A0A1H8RFH6"/>
<keyword evidence="2 8" id="KW-0813">Transport</keyword>
<evidence type="ECO:0000313" key="10">
    <source>
        <dbReference type="EMBL" id="SEO65082.1"/>
    </source>
</evidence>
<evidence type="ECO:0000256" key="3">
    <source>
        <dbReference type="ARBA" id="ARBA00022475"/>
    </source>
</evidence>
<keyword evidence="7 8" id="KW-0472">Membrane</keyword>
<protein>
    <submittedName>
        <fullName evidence="10">Cystine transport system permease protein</fullName>
    </submittedName>
</protein>
<evidence type="ECO:0000256" key="2">
    <source>
        <dbReference type="ARBA" id="ARBA00022448"/>
    </source>
</evidence>
<keyword evidence="5" id="KW-0029">Amino-acid transport</keyword>
<dbReference type="GO" id="GO:0006865">
    <property type="term" value="P:amino acid transport"/>
    <property type="evidence" value="ECO:0007669"/>
    <property type="project" value="UniProtKB-KW"/>
</dbReference>
<dbReference type="EMBL" id="FODJ01000010">
    <property type="protein sequence ID" value="SEO65082.1"/>
    <property type="molecule type" value="Genomic_DNA"/>
</dbReference>
<dbReference type="SUPFAM" id="SSF161098">
    <property type="entry name" value="MetI-like"/>
    <property type="match status" value="1"/>
</dbReference>
<sequence length="224" mass="24942">MGLELFDLELAIKNLPLIISGLPMTIYVSFISMAIGMVLGLPVALARNSRSKILRWPARLYISFMRGTPIIVFLFFIYYGLPSVGIEFSGIQSAIIGFGLNSAAYIAEVNRSALNSVESGQWEAAFSLGLNFRKALTGIILPQTVRIAMPPLTNVFLDLVKASSLAAVITVQELFQKTQIAAGRSFDTFTMYILVALIYWPLCIFISIIQERLEIRYSRFVKQD</sequence>
<dbReference type="GO" id="GO:0043190">
    <property type="term" value="C:ATP-binding cassette (ABC) transporter complex"/>
    <property type="evidence" value="ECO:0007669"/>
    <property type="project" value="InterPro"/>
</dbReference>
<comment type="subcellular location">
    <subcellularLocation>
        <location evidence="1 8">Cell membrane</location>
        <topology evidence="1 8">Multi-pass membrane protein</topology>
    </subcellularLocation>
</comment>
<feature type="transmembrane region" description="Helical" evidence="8">
    <location>
        <begin position="189"/>
        <end position="209"/>
    </location>
</feature>
<dbReference type="PANTHER" id="PTHR30614:SF0">
    <property type="entry name" value="L-CYSTINE TRANSPORT SYSTEM PERMEASE PROTEIN TCYL"/>
    <property type="match status" value="1"/>
</dbReference>
<dbReference type="InterPro" id="IPR043429">
    <property type="entry name" value="ArtM/GltK/GlnP/TcyL/YhdX-like"/>
</dbReference>
<evidence type="ECO:0000259" key="9">
    <source>
        <dbReference type="PROSITE" id="PS50928"/>
    </source>
</evidence>
<feature type="transmembrane region" description="Helical" evidence="8">
    <location>
        <begin position="24"/>
        <end position="46"/>
    </location>
</feature>
<feature type="domain" description="ABC transmembrane type-1" evidence="9">
    <location>
        <begin position="22"/>
        <end position="210"/>
    </location>
</feature>
<evidence type="ECO:0000256" key="7">
    <source>
        <dbReference type="ARBA" id="ARBA00023136"/>
    </source>
</evidence>
<reference evidence="10 11" key="1">
    <citation type="submission" date="2016-10" db="EMBL/GenBank/DDBJ databases">
        <authorList>
            <person name="de Groot N.N."/>
        </authorList>
    </citation>
    <scope>NUCLEOTIDE SEQUENCE [LARGE SCALE GENOMIC DNA]</scope>
    <source>
        <strain evidence="10 11">CGMCC 1.10434</strain>
    </source>
</reference>
<evidence type="ECO:0000256" key="1">
    <source>
        <dbReference type="ARBA" id="ARBA00004651"/>
    </source>
</evidence>